<dbReference type="PANTHER" id="PTHR21058:SF0">
    <property type="entry name" value="6,7-DIMETHYL-8-RIBITYLLUMAZINE SYNTHASE"/>
    <property type="match status" value="1"/>
</dbReference>
<name>L1MH57_9CORY</name>
<evidence type="ECO:0000256" key="4">
    <source>
        <dbReference type="ARBA" id="ARBA00022619"/>
    </source>
</evidence>
<dbReference type="InterPro" id="IPR002180">
    <property type="entry name" value="LS/RS"/>
</dbReference>
<dbReference type="CDD" id="cd09209">
    <property type="entry name" value="Lumazine_synthase-I"/>
    <property type="match status" value="1"/>
</dbReference>
<comment type="similarity">
    <text evidence="2 7">Belongs to the DMRL synthase family.</text>
</comment>
<evidence type="ECO:0000256" key="7">
    <source>
        <dbReference type="HAMAP-Rule" id="MF_00178"/>
    </source>
</evidence>
<feature type="binding site" evidence="7">
    <location>
        <position position="26"/>
    </location>
    <ligand>
        <name>5-amino-6-(D-ribitylamino)uracil</name>
        <dbReference type="ChEBI" id="CHEBI:15934"/>
    </ligand>
</feature>
<evidence type="ECO:0000256" key="2">
    <source>
        <dbReference type="ARBA" id="ARBA00007424"/>
    </source>
</evidence>
<feature type="binding site" evidence="7">
    <location>
        <position position="126"/>
    </location>
    <ligand>
        <name>(2S)-2-hydroxy-3-oxobutyl phosphate</name>
        <dbReference type="ChEBI" id="CHEBI:58830"/>
    </ligand>
</feature>
<sequence length="161" mass="16714">MSTDGLPTINEINATGLRVAVVTAIWNSEICDLLHARAVNTGHALGATVTDYRVVGALELPVVVQELAPRYDAVVALGCVIRGSTPHFDYVCDSVTQGLTRIALDTATPIGNGVLTTNTYDQAKERAGGSNAVEDKGAEAMIAALHTASILAAIRADQSGV</sequence>
<dbReference type="InterPro" id="IPR034964">
    <property type="entry name" value="LS"/>
</dbReference>
<dbReference type="RefSeq" id="WP_006063310.1">
    <property type="nucleotide sequence ID" value="NZ_KB290831.1"/>
</dbReference>
<evidence type="ECO:0000256" key="1">
    <source>
        <dbReference type="ARBA" id="ARBA00004917"/>
    </source>
</evidence>
<dbReference type="GO" id="GO:0005829">
    <property type="term" value="C:cytosol"/>
    <property type="evidence" value="ECO:0007669"/>
    <property type="project" value="TreeGrafter"/>
</dbReference>
<reference evidence="8 9" key="1">
    <citation type="submission" date="2012-05" db="EMBL/GenBank/DDBJ databases">
        <authorList>
            <person name="Weinstock G."/>
            <person name="Sodergren E."/>
            <person name="Lobos E.A."/>
            <person name="Fulton L."/>
            <person name="Fulton R."/>
            <person name="Courtney L."/>
            <person name="Fronick C."/>
            <person name="O'Laughlin M."/>
            <person name="Godfrey J."/>
            <person name="Wilson R.M."/>
            <person name="Miner T."/>
            <person name="Farmer C."/>
            <person name="Delehaunty K."/>
            <person name="Cordes M."/>
            <person name="Minx P."/>
            <person name="Tomlinson C."/>
            <person name="Chen J."/>
            <person name="Wollam A."/>
            <person name="Pepin K.H."/>
            <person name="Bhonagiri V."/>
            <person name="Zhang X."/>
            <person name="Suruliraj S."/>
            <person name="Warren W."/>
            <person name="Mitreva M."/>
            <person name="Mardis E.R."/>
            <person name="Wilson R.K."/>
        </authorList>
    </citation>
    <scope>NUCLEOTIDE SEQUENCE [LARGE SCALE GENOMIC DNA]</scope>
    <source>
        <strain evidence="8 9">F0235</strain>
    </source>
</reference>
<dbReference type="HAMAP" id="MF_00178">
    <property type="entry name" value="Lumazine_synth"/>
    <property type="match status" value="1"/>
</dbReference>
<keyword evidence="9" id="KW-1185">Reference proteome</keyword>
<dbReference type="OrthoDB" id="9809709at2"/>
<organism evidence="8 9">
    <name type="scientific">Corynebacterium durum F0235</name>
    <dbReference type="NCBI Taxonomy" id="1035195"/>
    <lineage>
        <taxon>Bacteria</taxon>
        <taxon>Bacillati</taxon>
        <taxon>Actinomycetota</taxon>
        <taxon>Actinomycetes</taxon>
        <taxon>Mycobacteriales</taxon>
        <taxon>Corynebacteriaceae</taxon>
        <taxon>Corynebacterium</taxon>
    </lineage>
</organism>
<feature type="binding site" evidence="7">
    <location>
        <position position="112"/>
    </location>
    <ligand>
        <name>5-amino-6-(D-ribitylamino)uracil</name>
        <dbReference type="ChEBI" id="CHEBI:15934"/>
    </ligand>
</feature>
<dbReference type="AlphaFoldDB" id="L1MH57"/>
<evidence type="ECO:0000313" key="8">
    <source>
        <dbReference type="EMBL" id="EKX90577.1"/>
    </source>
</evidence>
<evidence type="ECO:0000256" key="5">
    <source>
        <dbReference type="ARBA" id="ARBA00022679"/>
    </source>
</evidence>
<dbReference type="HOGENOM" id="CLU_089358_1_2_11"/>
<feature type="binding site" evidence="7">
    <location>
        <begin position="84"/>
        <end position="85"/>
    </location>
    <ligand>
        <name>(2S)-2-hydroxy-3-oxobutyl phosphate</name>
        <dbReference type="ChEBI" id="CHEBI:58830"/>
    </ligand>
</feature>
<dbReference type="EC" id="2.5.1.78" evidence="3 7"/>
<keyword evidence="5 7" id="KW-0808">Transferase</keyword>
<dbReference type="SUPFAM" id="SSF52121">
    <property type="entry name" value="Lumazine synthase"/>
    <property type="match status" value="1"/>
</dbReference>
<dbReference type="PANTHER" id="PTHR21058">
    <property type="entry name" value="6,7-DIMETHYL-8-RIBITYLLUMAZINE SYNTHASE DMRL SYNTHASE LUMAZINE SYNTHASE"/>
    <property type="match status" value="1"/>
</dbReference>
<dbReference type="GO" id="GO:0009231">
    <property type="term" value="P:riboflavin biosynthetic process"/>
    <property type="evidence" value="ECO:0007669"/>
    <property type="project" value="UniProtKB-UniRule"/>
</dbReference>
<dbReference type="Gene3D" id="3.40.50.960">
    <property type="entry name" value="Lumazine/riboflavin synthase"/>
    <property type="match status" value="1"/>
</dbReference>
<keyword evidence="4 7" id="KW-0686">Riboflavin biosynthesis</keyword>
<dbReference type="NCBIfam" id="TIGR00114">
    <property type="entry name" value="lumazine-synth"/>
    <property type="match status" value="1"/>
</dbReference>
<accession>L1MH57</accession>
<dbReference type="Proteomes" id="UP000010445">
    <property type="component" value="Unassembled WGS sequence"/>
</dbReference>
<dbReference type="EMBL" id="AMEM01000017">
    <property type="protein sequence ID" value="EKX90577.1"/>
    <property type="molecule type" value="Genomic_DNA"/>
</dbReference>
<comment type="catalytic activity">
    <reaction evidence="6 7">
        <text>(2S)-2-hydroxy-3-oxobutyl phosphate + 5-amino-6-(D-ribitylamino)uracil = 6,7-dimethyl-8-(1-D-ribityl)lumazine + phosphate + 2 H2O + H(+)</text>
        <dbReference type="Rhea" id="RHEA:26152"/>
        <dbReference type="ChEBI" id="CHEBI:15377"/>
        <dbReference type="ChEBI" id="CHEBI:15378"/>
        <dbReference type="ChEBI" id="CHEBI:15934"/>
        <dbReference type="ChEBI" id="CHEBI:43474"/>
        <dbReference type="ChEBI" id="CHEBI:58201"/>
        <dbReference type="ChEBI" id="CHEBI:58830"/>
        <dbReference type="EC" id="2.5.1.78"/>
    </reaction>
</comment>
<feature type="binding site" evidence="7">
    <location>
        <begin position="79"/>
        <end position="81"/>
    </location>
    <ligand>
        <name>5-amino-6-(D-ribitylamino)uracil</name>
        <dbReference type="ChEBI" id="CHEBI:15934"/>
    </ligand>
</feature>
<proteinExistence type="inferred from homology"/>
<evidence type="ECO:0000256" key="6">
    <source>
        <dbReference type="ARBA" id="ARBA00048785"/>
    </source>
</evidence>
<comment type="pathway">
    <text evidence="1 7">Cofactor biosynthesis; riboflavin biosynthesis; riboflavin from 2-hydroxy-3-oxobutyl phosphate and 5-amino-6-(D-ribitylamino)uracil: step 1/2.</text>
</comment>
<dbReference type="GO" id="GO:0000906">
    <property type="term" value="F:6,7-dimethyl-8-ribityllumazine synthase activity"/>
    <property type="evidence" value="ECO:0007669"/>
    <property type="project" value="UniProtKB-UniRule"/>
</dbReference>
<comment type="function">
    <text evidence="7">Catalyzes the formation of 6,7-dimethyl-8-ribityllumazine by condensation of 5-amino-6-(D-ribitylamino)uracil with 3,4-dihydroxy-2-butanone 4-phosphate. This is the penultimate step in the biosynthesis of riboflavin.</text>
</comment>
<dbReference type="PATRIC" id="fig|1035195.3.peg.957"/>
<gene>
    <name evidence="7" type="primary">ribH</name>
    <name evidence="8" type="ORF">HMPREF9997_01072</name>
</gene>
<dbReference type="eggNOG" id="COG0054">
    <property type="taxonomic scope" value="Bacteria"/>
</dbReference>
<comment type="caution">
    <text evidence="8">The sequence shown here is derived from an EMBL/GenBank/DDBJ whole genome shotgun (WGS) entry which is preliminary data.</text>
</comment>
<evidence type="ECO:0000256" key="3">
    <source>
        <dbReference type="ARBA" id="ARBA00012664"/>
    </source>
</evidence>
<dbReference type="Pfam" id="PF00885">
    <property type="entry name" value="DMRL_synthase"/>
    <property type="match status" value="1"/>
</dbReference>
<dbReference type="GO" id="GO:0009349">
    <property type="term" value="C:riboflavin synthase complex"/>
    <property type="evidence" value="ECO:0007669"/>
    <property type="project" value="UniProtKB-UniRule"/>
</dbReference>
<feature type="binding site" evidence="7">
    <location>
        <begin position="57"/>
        <end position="59"/>
    </location>
    <ligand>
        <name>5-amino-6-(D-ribitylamino)uracil</name>
        <dbReference type="ChEBI" id="CHEBI:15934"/>
    </ligand>
</feature>
<dbReference type="STRING" id="1035195.HMPREF9997_01072"/>
<protein>
    <recommendedName>
        <fullName evidence="3 7">6,7-dimethyl-8-ribityllumazine synthase</fullName>
        <shortName evidence="7">DMRL synthase</shortName>
        <shortName evidence="7">LS</shortName>
        <shortName evidence="7">Lumazine synthase</shortName>
        <ecNumber evidence="3 7">2.5.1.78</ecNumber>
    </recommendedName>
</protein>
<evidence type="ECO:0000313" key="9">
    <source>
        <dbReference type="Proteomes" id="UP000010445"/>
    </source>
</evidence>
<dbReference type="InterPro" id="IPR036467">
    <property type="entry name" value="LS/RS_sf"/>
</dbReference>
<dbReference type="UniPathway" id="UPA00275">
    <property type="reaction ID" value="UER00404"/>
</dbReference>
<feature type="active site" description="Proton donor" evidence="7">
    <location>
        <position position="87"/>
    </location>
</feature>